<keyword evidence="4" id="KW-1185">Reference proteome</keyword>
<dbReference type="AlphaFoldDB" id="A0A841BTJ0"/>
<proteinExistence type="predicted"/>
<dbReference type="EMBL" id="JACHMN010000002">
    <property type="protein sequence ID" value="MBB5870100.1"/>
    <property type="molecule type" value="Genomic_DNA"/>
</dbReference>
<organism evidence="3 4">
    <name type="scientific">Allocatelliglobosispora scoriae</name>
    <dbReference type="NCBI Taxonomy" id="643052"/>
    <lineage>
        <taxon>Bacteria</taxon>
        <taxon>Bacillati</taxon>
        <taxon>Actinomycetota</taxon>
        <taxon>Actinomycetes</taxon>
        <taxon>Micromonosporales</taxon>
        <taxon>Micromonosporaceae</taxon>
        <taxon>Allocatelliglobosispora</taxon>
    </lineage>
</organism>
<gene>
    <name evidence="3" type="ORF">F4553_003479</name>
</gene>
<feature type="compositionally biased region" description="Low complexity" evidence="1">
    <location>
        <begin position="671"/>
        <end position="682"/>
    </location>
</feature>
<protein>
    <recommendedName>
        <fullName evidence="5">Choice-of-anchor D domain-containing protein</fullName>
    </recommendedName>
</protein>
<reference evidence="3 4" key="1">
    <citation type="submission" date="2020-08" db="EMBL/GenBank/DDBJ databases">
        <title>Sequencing the genomes of 1000 actinobacteria strains.</title>
        <authorList>
            <person name="Klenk H.-P."/>
        </authorList>
    </citation>
    <scope>NUCLEOTIDE SEQUENCE [LARGE SCALE GENOMIC DNA]</scope>
    <source>
        <strain evidence="3 4">DSM 45362</strain>
    </source>
</reference>
<feature type="signal peptide" evidence="2">
    <location>
        <begin position="1"/>
        <end position="19"/>
    </location>
</feature>
<sequence>MGALALALTALSPVPAAQAAASDTHDVITAGTPGWVHVVDHSNGNLQFSMRGDGGFSLLGFPTDSSAPFLMAVISPPTGSTLTTGTYQGLRSPDATHAGVDVTAGTGCNESTGSMTVHEISRDAGTNAITSVAISYQTSCSDLRGELRWHSTYGFQAVSISPQSLVWDSVNVGESADRTVTITSMGTEPFVFGVSHIVGADAASFSLPGSVCFIVTLNYGESCSITVRAKPLKIGAQSASLVIDDNTAVGHQTIPMGVSGLNGAKGTYYAAFPARLLDTRTGKGAPKAMVQPGATVRLQVTGRESVPAAGVGAVVLNVTVVGPTSSGYLTVFPTGASKPTASSLNFAKGKTRANSVTVAVGTDGKIDIFNSAGSTHILVDVAGYYASDNTPLVNGAGGQFQPTQPQRLFDSRSAWHSMLPGDAYVLLPVNYGAAINSHIRALVVNITAVTPKADGFITAWSGSWGEPPATSTLNYAKGSVVPNQAIVETIPCDTLHCGSGAGLPSIAVYSQKDTHLLVDIVGFIDDGTLADGLRFQPRTPTRIVDTRTGLGWPFALTSNDTALVETPTSLLPPGTEALAVNATAVAPTGNTYVTLWPQLPGQNLRPNVSNLNAAPGQTVANAAITLIGPDNGAMSPPRNAFLIYNFVGTTHVLVDLVGTFWLYPGTASSPAPGAGAAKPSRPTHSFVAPPAVLRTR</sequence>
<evidence type="ECO:0000256" key="1">
    <source>
        <dbReference type="SAM" id="MobiDB-lite"/>
    </source>
</evidence>
<keyword evidence="2" id="KW-0732">Signal</keyword>
<evidence type="ECO:0000313" key="4">
    <source>
        <dbReference type="Proteomes" id="UP000587527"/>
    </source>
</evidence>
<name>A0A841BTJ0_9ACTN</name>
<evidence type="ECO:0000313" key="3">
    <source>
        <dbReference type="EMBL" id="MBB5870100.1"/>
    </source>
</evidence>
<accession>A0A841BTJ0</accession>
<evidence type="ECO:0008006" key="5">
    <source>
        <dbReference type="Google" id="ProtNLM"/>
    </source>
</evidence>
<dbReference type="RefSeq" id="WP_184837232.1">
    <property type="nucleotide sequence ID" value="NZ_JACHMN010000002.1"/>
</dbReference>
<dbReference type="Gene3D" id="2.60.40.10">
    <property type="entry name" value="Immunoglobulins"/>
    <property type="match status" value="1"/>
</dbReference>
<dbReference type="Proteomes" id="UP000587527">
    <property type="component" value="Unassembled WGS sequence"/>
</dbReference>
<feature type="chain" id="PRO_5032296171" description="Choice-of-anchor D domain-containing protein" evidence="2">
    <location>
        <begin position="20"/>
        <end position="696"/>
    </location>
</feature>
<dbReference type="InterPro" id="IPR013783">
    <property type="entry name" value="Ig-like_fold"/>
</dbReference>
<feature type="region of interest" description="Disordered" evidence="1">
    <location>
        <begin position="671"/>
        <end position="696"/>
    </location>
</feature>
<dbReference type="NCBIfam" id="NF012200">
    <property type="entry name" value="choice_anch_D"/>
    <property type="match status" value="1"/>
</dbReference>
<dbReference type="GO" id="GO:0005975">
    <property type="term" value="P:carbohydrate metabolic process"/>
    <property type="evidence" value="ECO:0007669"/>
    <property type="project" value="UniProtKB-ARBA"/>
</dbReference>
<comment type="caution">
    <text evidence="3">The sequence shown here is derived from an EMBL/GenBank/DDBJ whole genome shotgun (WGS) entry which is preliminary data.</text>
</comment>
<evidence type="ECO:0000256" key="2">
    <source>
        <dbReference type="SAM" id="SignalP"/>
    </source>
</evidence>